<sequence length="109" mass="12429">MRAEIADGSVAKKSTMTDVEEMRRRLQDYYRIPIALRKQGTTKAPCPFCGKLVEYPLGDGHQDAQCDKDELDELEIEIGERVFIPGYGVTVIEYPEDKRVVVPDNLIFH</sequence>
<comment type="caution">
    <text evidence="1">The sequence shown here is derived from an EMBL/GenBank/DDBJ whole genome shotgun (WGS) entry which is preliminary data.</text>
</comment>
<dbReference type="AlphaFoldDB" id="A0A9N8DBH8"/>
<name>A0A9N8DBH8_9STRA</name>
<dbReference type="OrthoDB" id="1926167at2759"/>
<evidence type="ECO:0000313" key="2">
    <source>
        <dbReference type="Proteomes" id="UP001153069"/>
    </source>
</evidence>
<proteinExistence type="predicted"/>
<keyword evidence="2" id="KW-1185">Reference proteome</keyword>
<accession>A0A9N8DBH8</accession>
<organism evidence="1 2">
    <name type="scientific">Seminavis robusta</name>
    <dbReference type="NCBI Taxonomy" id="568900"/>
    <lineage>
        <taxon>Eukaryota</taxon>
        <taxon>Sar</taxon>
        <taxon>Stramenopiles</taxon>
        <taxon>Ochrophyta</taxon>
        <taxon>Bacillariophyta</taxon>
        <taxon>Bacillariophyceae</taxon>
        <taxon>Bacillariophycidae</taxon>
        <taxon>Naviculales</taxon>
        <taxon>Naviculaceae</taxon>
        <taxon>Seminavis</taxon>
    </lineage>
</organism>
<dbReference type="EMBL" id="CAICTM010000045">
    <property type="protein sequence ID" value="CAB9498801.1"/>
    <property type="molecule type" value="Genomic_DNA"/>
</dbReference>
<reference evidence="1" key="1">
    <citation type="submission" date="2020-06" db="EMBL/GenBank/DDBJ databases">
        <authorList>
            <consortium name="Plant Systems Biology data submission"/>
        </authorList>
    </citation>
    <scope>NUCLEOTIDE SEQUENCE</scope>
    <source>
        <strain evidence="1">D6</strain>
    </source>
</reference>
<evidence type="ECO:0000313" key="1">
    <source>
        <dbReference type="EMBL" id="CAB9498801.1"/>
    </source>
</evidence>
<dbReference type="Proteomes" id="UP001153069">
    <property type="component" value="Unassembled WGS sequence"/>
</dbReference>
<gene>
    <name evidence="1" type="ORF">SEMRO_45_G027220.1</name>
</gene>
<protein>
    <submittedName>
        <fullName evidence="1">Uncharacterized protein</fullName>
    </submittedName>
</protein>